<keyword evidence="3" id="KW-0949">S-adenosyl-L-methionine</keyword>
<dbReference type="InterPro" id="IPR036388">
    <property type="entry name" value="WH-like_DNA-bd_sf"/>
</dbReference>
<dbReference type="PANTHER" id="PTHR11746">
    <property type="entry name" value="O-METHYLTRANSFERASE"/>
    <property type="match status" value="1"/>
</dbReference>
<dbReference type="AlphaFoldDB" id="A0AAE1TCS3"/>
<feature type="domain" description="O-methyltransferase dimerisation" evidence="4">
    <location>
        <begin position="19"/>
        <end position="105"/>
    </location>
</feature>
<evidence type="ECO:0000259" key="4">
    <source>
        <dbReference type="Pfam" id="PF08100"/>
    </source>
</evidence>
<protein>
    <recommendedName>
        <fullName evidence="4">O-methyltransferase dimerisation domain-containing protein</fullName>
    </recommendedName>
</protein>
<evidence type="ECO:0000313" key="5">
    <source>
        <dbReference type="EMBL" id="KAK4280173.1"/>
    </source>
</evidence>
<dbReference type="FunFam" id="1.10.10.10:FF:000357">
    <property type="entry name" value="Caffeic acid 3-O-methyltransferase"/>
    <property type="match status" value="1"/>
</dbReference>
<evidence type="ECO:0000256" key="1">
    <source>
        <dbReference type="ARBA" id="ARBA00022603"/>
    </source>
</evidence>
<dbReference type="GO" id="GO:0008168">
    <property type="term" value="F:methyltransferase activity"/>
    <property type="evidence" value="ECO:0007669"/>
    <property type="project" value="UniProtKB-KW"/>
</dbReference>
<dbReference type="GO" id="GO:0032259">
    <property type="term" value="P:methylation"/>
    <property type="evidence" value="ECO:0007669"/>
    <property type="project" value="UniProtKB-KW"/>
</dbReference>
<dbReference type="InterPro" id="IPR012967">
    <property type="entry name" value="COMT_dimerisation"/>
</dbReference>
<dbReference type="GO" id="GO:0046983">
    <property type="term" value="F:protein dimerization activity"/>
    <property type="evidence" value="ECO:0007669"/>
    <property type="project" value="InterPro"/>
</dbReference>
<dbReference type="Gene3D" id="1.10.10.10">
    <property type="entry name" value="Winged helix-like DNA-binding domain superfamily/Winged helix DNA-binding domain"/>
    <property type="match status" value="1"/>
</dbReference>
<dbReference type="SUPFAM" id="SSF46785">
    <property type="entry name" value="Winged helix' DNA-binding domain"/>
    <property type="match status" value="1"/>
</dbReference>
<keyword evidence="2" id="KW-0808">Transferase</keyword>
<evidence type="ECO:0000256" key="3">
    <source>
        <dbReference type="ARBA" id="ARBA00022691"/>
    </source>
</evidence>
<gene>
    <name evidence="5" type="ORF">QN277_011831</name>
</gene>
<dbReference type="InterPro" id="IPR036390">
    <property type="entry name" value="WH_DNA-bd_sf"/>
</dbReference>
<organism evidence="5 6">
    <name type="scientific">Acacia crassicarpa</name>
    <name type="common">northern wattle</name>
    <dbReference type="NCBI Taxonomy" id="499986"/>
    <lineage>
        <taxon>Eukaryota</taxon>
        <taxon>Viridiplantae</taxon>
        <taxon>Streptophyta</taxon>
        <taxon>Embryophyta</taxon>
        <taxon>Tracheophyta</taxon>
        <taxon>Spermatophyta</taxon>
        <taxon>Magnoliopsida</taxon>
        <taxon>eudicotyledons</taxon>
        <taxon>Gunneridae</taxon>
        <taxon>Pentapetalae</taxon>
        <taxon>rosids</taxon>
        <taxon>fabids</taxon>
        <taxon>Fabales</taxon>
        <taxon>Fabaceae</taxon>
        <taxon>Caesalpinioideae</taxon>
        <taxon>mimosoid clade</taxon>
        <taxon>Acacieae</taxon>
        <taxon>Acacia</taxon>
    </lineage>
</organism>
<keyword evidence="1" id="KW-0489">Methyltransferase</keyword>
<dbReference type="EMBL" id="JAWXYG010000002">
    <property type="protein sequence ID" value="KAK4280173.1"/>
    <property type="molecule type" value="Genomic_DNA"/>
</dbReference>
<sequence>MENDDEYDVSLHAMLLSGAQLYPAVLHAAIELNLFKIIGEGSPNGMSPSEIASQLPNPNADTVRRLDRLLFLLTTHSVLTCSSSKKLDDGSNERLFALSPTGKYMFPDEDGVSYASISKLSYHPTYVKVR</sequence>
<reference evidence="5" key="1">
    <citation type="submission" date="2023-10" db="EMBL/GenBank/DDBJ databases">
        <title>Chromosome-level genome of the transformable northern wattle, Acacia crassicarpa.</title>
        <authorList>
            <person name="Massaro I."/>
            <person name="Sinha N.R."/>
            <person name="Poethig S."/>
            <person name="Leichty A.R."/>
        </authorList>
    </citation>
    <scope>NUCLEOTIDE SEQUENCE</scope>
    <source>
        <strain evidence="5">Acra3RX</strain>
        <tissue evidence="5">Leaf</tissue>
    </source>
</reference>
<dbReference type="Proteomes" id="UP001293593">
    <property type="component" value="Unassembled WGS sequence"/>
</dbReference>
<evidence type="ECO:0000256" key="2">
    <source>
        <dbReference type="ARBA" id="ARBA00022679"/>
    </source>
</evidence>
<evidence type="ECO:0000313" key="6">
    <source>
        <dbReference type="Proteomes" id="UP001293593"/>
    </source>
</evidence>
<name>A0AAE1TCS3_9FABA</name>
<dbReference type="Pfam" id="PF08100">
    <property type="entry name" value="Dimerisation"/>
    <property type="match status" value="1"/>
</dbReference>
<comment type="caution">
    <text evidence="5">The sequence shown here is derived from an EMBL/GenBank/DDBJ whole genome shotgun (WGS) entry which is preliminary data.</text>
</comment>
<accession>A0AAE1TCS3</accession>
<keyword evidence="6" id="KW-1185">Reference proteome</keyword>
<dbReference type="InterPro" id="IPR016461">
    <property type="entry name" value="COMT-like"/>
</dbReference>
<dbReference type="PROSITE" id="PS51683">
    <property type="entry name" value="SAM_OMT_II"/>
    <property type="match status" value="1"/>
</dbReference>
<proteinExistence type="predicted"/>